<feature type="transmembrane region" description="Helical" evidence="1">
    <location>
        <begin position="127"/>
        <end position="146"/>
    </location>
</feature>
<feature type="transmembrane region" description="Helical" evidence="1">
    <location>
        <begin position="311"/>
        <end position="328"/>
    </location>
</feature>
<keyword evidence="1" id="KW-0812">Transmembrane</keyword>
<feature type="transmembrane region" description="Helical" evidence="1">
    <location>
        <begin position="243"/>
        <end position="264"/>
    </location>
</feature>
<evidence type="ECO:0000256" key="1">
    <source>
        <dbReference type="SAM" id="Phobius"/>
    </source>
</evidence>
<proteinExistence type="predicted"/>
<reference evidence="2 3" key="1">
    <citation type="submission" date="2019-11" db="EMBL/GenBank/DDBJ databases">
        <title>Comparative genomics of hydrocarbon-degrading Desulfosarcina strains.</title>
        <authorList>
            <person name="Watanabe M."/>
            <person name="Kojima H."/>
            <person name="Fukui M."/>
        </authorList>
    </citation>
    <scope>NUCLEOTIDE SEQUENCE [LARGE SCALE GENOMIC DNA]</scope>
    <source>
        <strain evidence="2 3">28bB2T</strain>
    </source>
</reference>
<feature type="transmembrane region" description="Helical" evidence="1">
    <location>
        <begin position="77"/>
        <end position="93"/>
    </location>
</feature>
<dbReference type="AlphaFoldDB" id="A0A5K7ZRT7"/>
<feature type="transmembrane region" description="Helical" evidence="1">
    <location>
        <begin position="284"/>
        <end position="304"/>
    </location>
</feature>
<accession>A0A5K7ZRT7</accession>
<keyword evidence="1" id="KW-1133">Transmembrane helix</keyword>
<dbReference type="Proteomes" id="UP000425960">
    <property type="component" value="Chromosome"/>
</dbReference>
<evidence type="ECO:0008006" key="4">
    <source>
        <dbReference type="Google" id="ProtNLM"/>
    </source>
</evidence>
<protein>
    <recommendedName>
        <fullName evidence="4">O-antigen polymerase</fullName>
    </recommendedName>
</protein>
<organism evidence="2 3">
    <name type="scientific">Desulfosarcina ovata subsp. sediminis</name>
    <dbReference type="NCBI Taxonomy" id="885957"/>
    <lineage>
        <taxon>Bacteria</taxon>
        <taxon>Pseudomonadati</taxon>
        <taxon>Thermodesulfobacteriota</taxon>
        <taxon>Desulfobacteria</taxon>
        <taxon>Desulfobacterales</taxon>
        <taxon>Desulfosarcinaceae</taxon>
        <taxon>Desulfosarcina</taxon>
    </lineage>
</organism>
<evidence type="ECO:0000313" key="2">
    <source>
        <dbReference type="EMBL" id="BBO82763.1"/>
    </source>
</evidence>
<gene>
    <name evidence="2" type="ORF">DSCO28_33290</name>
</gene>
<name>A0A5K7ZRT7_9BACT</name>
<feature type="transmembrane region" description="Helical" evidence="1">
    <location>
        <begin position="48"/>
        <end position="71"/>
    </location>
</feature>
<feature type="transmembrane region" description="Helical" evidence="1">
    <location>
        <begin position="98"/>
        <end position="115"/>
    </location>
</feature>
<keyword evidence="1" id="KW-0472">Membrane</keyword>
<evidence type="ECO:0000313" key="3">
    <source>
        <dbReference type="Proteomes" id="UP000425960"/>
    </source>
</evidence>
<dbReference type="KEGG" id="dov:DSCO28_33290"/>
<dbReference type="EMBL" id="AP021876">
    <property type="protein sequence ID" value="BBO82763.1"/>
    <property type="molecule type" value="Genomic_DNA"/>
</dbReference>
<feature type="transmembrane region" description="Helical" evidence="1">
    <location>
        <begin position="15"/>
        <end position="36"/>
    </location>
</feature>
<sequence length="330" mass="37657">MALINLNLNKKQIVLINKFLFLLFIIQLPVVAYKFSIQGFAEENIGTYAIKGGGLTTMIPIVAIAYMMAWYFLVKRSNWYIILSVCFILWGIVGQKVALLFLFPITFFCLYYILIIRNSGFHFVRDISLSTTILLMSAVVVAAFIYTEPRLNRERTIGGKIDFNYAFNNASKYTTSELPTDARFGAGRTATTKLAIKQLVNDGFNNFVFGYGPGAMTPSVLNKSNRYDSRLWKISGSYGITGLVYIWIEYGVFAVFLFCVLFLLFLKESWYCYNIELDPYWKSFAAGSIIFCLLNLFIFLTYNINPVADDTLLPVFYYVMAVIHILPVKD</sequence>